<name>A0A7G6E0C0_THEFR</name>
<evidence type="ECO:0000313" key="3">
    <source>
        <dbReference type="Proteomes" id="UP000515847"/>
    </source>
</evidence>
<dbReference type="KEGG" id="tfr:BR63_03845"/>
<keyword evidence="3" id="KW-1185">Reference proteome</keyword>
<dbReference type="OrthoDB" id="2381377at2"/>
<dbReference type="NCBIfam" id="NF045650">
    <property type="entry name" value="CD1247_Nterm"/>
    <property type="match status" value="1"/>
</dbReference>
<proteinExistence type="predicted"/>
<protein>
    <submittedName>
        <fullName evidence="2">AraC family transcriptional regulator</fullName>
    </submittedName>
</protein>
<feature type="coiled-coil region" evidence="1">
    <location>
        <begin position="33"/>
        <end position="71"/>
    </location>
</feature>
<dbReference type="AlphaFoldDB" id="A0A7G6E0C0"/>
<dbReference type="RefSeq" id="WP_034421492.1">
    <property type="nucleotide sequence ID" value="NZ_CP045798.1"/>
</dbReference>
<organism evidence="2 3">
    <name type="scientific">Thermanaerosceptrum fracticalcis</name>
    <dbReference type="NCBI Taxonomy" id="1712410"/>
    <lineage>
        <taxon>Bacteria</taxon>
        <taxon>Bacillati</taxon>
        <taxon>Bacillota</taxon>
        <taxon>Clostridia</taxon>
        <taxon>Eubacteriales</taxon>
        <taxon>Peptococcaceae</taxon>
        <taxon>Thermanaerosceptrum</taxon>
    </lineage>
</organism>
<accession>A0A7G6E0C0</accession>
<sequence>MSDLKAKIAYLQGLAEGLDLDKGTKEGKIISAIIDVLEEMSIAVDEMAQYQEELEKYIEAVDEDLGDLEDEVYGYEEGCCCHDHDEDNEDDEEEGSFVEIECPKCHDIVRFEAGILADDDVIEVTCPNCDEVVYVNDGEEQKDEE</sequence>
<evidence type="ECO:0000256" key="1">
    <source>
        <dbReference type="SAM" id="Coils"/>
    </source>
</evidence>
<reference evidence="2 3" key="1">
    <citation type="journal article" date="2019" name="Front. Microbiol.">
        <title>Thermoanaerosceptrum fracticalcis gen. nov. sp. nov., a Novel Fumarate-Fermenting Microorganism From a Deep Fractured Carbonate Aquifer of the US Great Basin.</title>
        <authorList>
            <person name="Hamilton-Brehm S.D."/>
            <person name="Stewart L.E."/>
            <person name="Zavarin M."/>
            <person name="Caldwell M."/>
            <person name="Lawson P.A."/>
            <person name="Onstott T.C."/>
            <person name="Grzymski J."/>
            <person name="Neveux I."/>
            <person name="Lollar B.S."/>
            <person name="Russell C.E."/>
            <person name="Moser D.P."/>
        </authorList>
    </citation>
    <scope>NUCLEOTIDE SEQUENCE [LARGE SCALE GENOMIC DNA]</scope>
    <source>
        <strain evidence="2 3">DRI-13</strain>
    </source>
</reference>
<dbReference type="EMBL" id="CP045798">
    <property type="protein sequence ID" value="QNB45524.1"/>
    <property type="molecule type" value="Genomic_DNA"/>
</dbReference>
<dbReference type="InterPro" id="IPR054688">
    <property type="entry name" value="CD1247_N"/>
</dbReference>
<dbReference type="Proteomes" id="UP000515847">
    <property type="component" value="Chromosome"/>
</dbReference>
<keyword evidence="1" id="KW-0175">Coiled coil</keyword>
<gene>
    <name evidence="2" type="ORF">BR63_03845</name>
</gene>
<evidence type="ECO:0000313" key="2">
    <source>
        <dbReference type="EMBL" id="QNB45524.1"/>
    </source>
</evidence>